<reference evidence="2" key="1">
    <citation type="journal article" date="2017" name="Nat. Ecol. Evol.">
        <title>Genome expansion and lineage-specific genetic innovations in the forest pathogenic fungi Armillaria.</title>
        <authorList>
            <person name="Sipos G."/>
            <person name="Prasanna A.N."/>
            <person name="Walter M.C."/>
            <person name="O'Connor E."/>
            <person name="Balint B."/>
            <person name="Krizsan K."/>
            <person name="Kiss B."/>
            <person name="Hess J."/>
            <person name="Varga T."/>
            <person name="Slot J."/>
            <person name="Riley R."/>
            <person name="Boka B."/>
            <person name="Rigling D."/>
            <person name="Barry K."/>
            <person name="Lee J."/>
            <person name="Mihaltcheva S."/>
            <person name="LaButti K."/>
            <person name="Lipzen A."/>
            <person name="Waldron R."/>
            <person name="Moloney N.M."/>
            <person name="Sperisen C."/>
            <person name="Kredics L."/>
            <person name="Vagvoelgyi C."/>
            <person name="Patrignani A."/>
            <person name="Fitzpatrick D."/>
            <person name="Nagy I."/>
            <person name="Doyle S."/>
            <person name="Anderson J.B."/>
            <person name="Grigoriev I.V."/>
            <person name="Gueldener U."/>
            <person name="Muensterkoetter M."/>
            <person name="Nagy L.G."/>
        </authorList>
    </citation>
    <scope>NUCLEOTIDE SEQUENCE [LARGE SCALE GENOMIC DNA]</scope>
    <source>
        <strain evidence="2">Ar21-2</strain>
    </source>
</reference>
<organism evidence="1 2">
    <name type="scientific">Armillaria gallica</name>
    <name type="common">Bulbous honey fungus</name>
    <name type="synonym">Armillaria bulbosa</name>
    <dbReference type="NCBI Taxonomy" id="47427"/>
    <lineage>
        <taxon>Eukaryota</taxon>
        <taxon>Fungi</taxon>
        <taxon>Dikarya</taxon>
        <taxon>Basidiomycota</taxon>
        <taxon>Agaricomycotina</taxon>
        <taxon>Agaricomycetes</taxon>
        <taxon>Agaricomycetidae</taxon>
        <taxon>Agaricales</taxon>
        <taxon>Marasmiineae</taxon>
        <taxon>Physalacriaceae</taxon>
        <taxon>Armillaria</taxon>
    </lineage>
</organism>
<protein>
    <submittedName>
        <fullName evidence="1">Uncharacterized protein</fullName>
    </submittedName>
</protein>
<dbReference type="EMBL" id="KZ293664">
    <property type="protein sequence ID" value="PBK90798.1"/>
    <property type="molecule type" value="Genomic_DNA"/>
</dbReference>
<keyword evidence="2" id="KW-1185">Reference proteome</keyword>
<sequence length="258" mass="30442">MTSKRISKQSVEGIKGEDVFYFLWQMQIRKSTKPLDKVAGLAYLLCGDSWMDSKYIPVYDETQSQEDAWDMLVDAMNVCFQLELLFIYPEPGNGPQRWRPSWRQVMERRILCPERGQMYRPQSHIRKLETGDFLYEGPCIKLGFISGLAHGSYEEGKPRQGKLVIQLEDGPRAPHIIKVFAHHAFPIPDGWYTLIGTKYSWVRKELPTFTYLLQYWVVGWQRWDQRFEKLSVINTYRILEQDYKNLDDIEPFTQVLLC</sequence>
<evidence type="ECO:0000313" key="2">
    <source>
        <dbReference type="Proteomes" id="UP000217790"/>
    </source>
</evidence>
<dbReference type="AlphaFoldDB" id="A0A2H3DIW1"/>
<name>A0A2H3DIW1_ARMGA</name>
<evidence type="ECO:0000313" key="1">
    <source>
        <dbReference type="EMBL" id="PBK90798.1"/>
    </source>
</evidence>
<dbReference type="Proteomes" id="UP000217790">
    <property type="component" value="Unassembled WGS sequence"/>
</dbReference>
<gene>
    <name evidence="1" type="ORF">ARMGADRAFT_293279</name>
</gene>
<dbReference type="InParanoid" id="A0A2H3DIW1"/>
<accession>A0A2H3DIW1</accession>
<proteinExistence type="predicted"/>
<dbReference type="OrthoDB" id="5418601at2759"/>